<dbReference type="PROSITE" id="PS00041">
    <property type="entry name" value="HTH_ARAC_FAMILY_1"/>
    <property type="match status" value="1"/>
</dbReference>
<comment type="caution">
    <text evidence="6">The sequence shown here is derived from an EMBL/GenBank/DDBJ whole genome shotgun (WGS) entry which is preliminary data.</text>
</comment>
<keyword evidence="4" id="KW-0472">Membrane</keyword>
<dbReference type="Gene3D" id="1.10.10.60">
    <property type="entry name" value="Homeodomain-like"/>
    <property type="match status" value="2"/>
</dbReference>
<protein>
    <submittedName>
        <fullName evidence="6">Helix-turn-helix transcriptional regulator</fullName>
    </submittedName>
</protein>
<accession>A0ABS1Q799</accession>
<dbReference type="InterPro" id="IPR050204">
    <property type="entry name" value="AraC_XylS_family_regulators"/>
</dbReference>
<evidence type="ECO:0000256" key="2">
    <source>
        <dbReference type="ARBA" id="ARBA00023125"/>
    </source>
</evidence>
<dbReference type="InterPro" id="IPR018060">
    <property type="entry name" value="HTH_AraC"/>
</dbReference>
<evidence type="ECO:0000313" key="6">
    <source>
        <dbReference type="EMBL" id="MBL1120240.1"/>
    </source>
</evidence>
<dbReference type="SMART" id="SM00342">
    <property type="entry name" value="HTH_ARAC"/>
    <property type="match status" value="1"/>
</dbReference>
<keyword evidence="4" id="KW-1133">Transmembrane helix</keyword>
<feature type="transmembrane region" description="Helical" evidence="4">
    <location>
        <begin position="24"/>
        <end position="45"/>
    </location>
</feature>
<dbReference type="Pfam" id="PF12833">
    <property type="entry name" value="HTH_18"/>
    <property type="match status" value="1"/>
</dbReference>
<evidence type="ECO:0000313" key="7">
    <source>
        <dbReference type="Proteomes" id="UP000621510"/>
    </source>
</evidence>
<sequence length="176" mass="19437">MQPVKSGVGDPMELHTLRAFDPHVASMAPLLLSALAAGASVNYLISAARYLAMHLVHPQSDVTQRRGGLTPEQLRTVTAYMNEHMNSDITLARLAEIVMLSRYHFIRQFSAATGKTSLRYLTELRIQAARQLLASDGNEPVSQVGRRCGFPNPANFARVFRKNVGCSPSQYRQRAA</sequence>
<keyword evidence="3" id="KW-0804">Transcription</keyword>
<dbReference type="InterPro" id="IPR020449">
    <property type="entry name" value="Tscrpt_reg_AraC-type_HTH"/>
</dbReference>
<dbReference type="Proteomes" id="UP000621510">
    <property type="component" value="Unassembled WGS sequence"/>
</dbReference>
<evidence type="ECO:0000256" key="1">
    <source>
        <dbReference type="ARBA" id="ARBA00023015"/>
    </source>
</evidence>
<dbReference type="PANTHER" id="PTHR46796">
    <property type="entry name" value="HTH-TYPE TRANSCRIPTIONAL ACTIVATOR RHAS-RELATED"/>
    <property type="match status" value="1"/>
</dbReference>
<feature type="domain" description="HTH araC/xylS-type" evidence="5">
    <location>
        <begin position="75"/>
        <end position="174"/>
    </location>
</feature>
<keyword evidence="4" id="KW-0812">Transmembrane</keyword>
<gene>
    <name evidence="6" type="ORF">JK364_49315</name>
</gene>
<dbReference type="InterPro" id="IPR009057">
    <property type="entry name" value="Homeodomain-like_sf"/>
</dbReference>
<evidence type="ECO:0000256" key="4">
    <source>
        <dbReference type="SAM" id="Phobius"/>
    </source>
</evidence>
<dbReference type="PROSITE" id="PS01124">
    <property type="entry name" value="HTH_ARAC_FAMILY_2"/>
    <property type="match status" value="1"/>
</dbReference>
<reference evidence="6 7" key="1">
    <citation type="submission" date="2021-01" db="EMBL/GenBank/DDBJ databases">
        <title>WGS of actinomycetes isolated from Thailand.</title>
        <authorList>
            <person name="Thawai C."/>
        </authorList>
    </citation>
    <scope>NUCLEOTIDE SEQUENCE [LARGE SCALE GENOMIC DNA]</scope>
    <source>
        <strain evidence="6 7">CA3R110</strain>
    </source>
</reference>
<keyword evidence="7" id="KW-1185">Reference proteome</keyword>
<organism evidence="6 7">
    <name type="scientific">Streptomyces endocoffeicus</name>
    <dbReference type="NCBI Taxonomy" id="2898945"/>
    <lineage>
        <taxon>Bacteria</taxon>
        <taxon>Bacillati</taxon>
        <taxon>Actinomycetota</taxon>
        <taxon>Actinomycetes</taxon>
        <taxon>Kitasatosporales</taxon>
        <taxon>Streptomycetaceae</taxon>
        <taxon>Streptomyces</taxon>
    </lineage>
</organism>
<evidence type="ECO:0000259" key="5">
    <source>
        <dbReference type="PROSITE" id="PS01124"/>
    </source>
</evidence>
<dbReference type="PRINTS" id="PR00032">
    <property type="entry name" value="HTHARAC"/>
</dbReference>
<keyword evidence="2" id="KW-0238">DNA-binding</keyword>
<name>A0ABS1Q799_9ACTN</name>
<dbReference type="EMBL" id="JAERRG010000046">
    <property type="protein sequence ID" value="MBL1120240.1"/>
    <property type="molecule type" value="Genomic_DNA"/>
</dbReference>
<dbReference type="InterPro" id="IPR018062">
    <property type="entry name" value="HTH_AraC-typ_CS"/>
</dbReference>
<dbReference type="SUPFAM" id="SSF46689">
    <property type="entry name" value="Homeodomain-like"/>
    <property type="match status" value="2"/>
</dbReference>
<evidence type="ECO:0000256" key="3">
    <source>
        <dbReference type="ARBA" id="ARBA00023163"/>
    </source>
</evidence>
<proteinExistence type="predicted"/>
<dbReference type="PANTHER" id="PTHR46796:SF14">
    <property type="entry name" value="TRANSCRIPTIONAL REGULATORY PROTEIN"/>
    <property type="match status" value="1"/>
</dbReference>
<keyword evidence="1" id="KW-0805">Transcription regulation</keyword>